<dbReference type="SUPFAM" id="SSF51126">
    <property type="entry name" value="Pectin lyase-like"/>
    <property type="match status" value="1"/>
</dbReference>
<dbReference type="Gene3D" id="2.160.20.10">
    <property type="entry name" value="Single-stranded right-handed beta-helix, Pectin lyase-like"/>
    <property type="match status" value="1"/>
</dbReference>
<dbReference type="RefSeq" id="WP_377030586.1">
    <property type="nucleotide sequence ID" value="NZ_JBHOMY010000068.1"/>
</dbReference>
<dbReference type="InterPro" id="IPR039448">
    <property type="entry name" value="Beta_helix"/>
</dbReference>
<evidence type="ECO:0000313" key="2">
    <source>
        <dbReference type="EMBL" id="MFC1458687.1"/>
    </source>
</evidence>
<dbReference type="InterPro" id="IPR006626">
    <property type="entry name" value="PbH1"/>
</dbReference>
<keyword evidence="3" id="KW-1185">Reference proteome</keyword>
<dbReference type="SMART" id="SM00710">
    <property type="entry name" value="PbH1"/>
    <property type="match status" value="4"/>
</dbReference>
<sequence>MALSTSTVPIMTSYDGQVIENLDLYVDHGDAITVRHDNVIIRNVRIHHSEGNGVLVDGAQHVTVENSEIINIAPPDGQAPETSENICNIQAENSPNLTIRNVTVRDGSAGIYLVDSPGAEISHVDGYNFHGPFPRGQFVQFNRSGDSSLSDFYAFNNPETSHPEDVISAFASPNVTISNGVIDGNNSVSGVGIMFEADSSGGRVTNVDAIHMGNGAFSSYTSDVVFDDTRSFDSIWSDQGRGISLSNGVQWGIAADGISILNSSYTDPGNPGNIAWDRSVAAVFELREDEGATPMSPIINQYDWMM</sequence>
<feature type="domain" description="Right handed beta helix" evidence="1">
    <location>
        <begin position="18"/>
        <end position="122"/>
    </location>
</feature>
<dbReference type="Pfam" id="PF13229">
    <property type="entry name" value="Beta_helix"/>
    <property type="match status" value="1"/>
</dbReference>
<protein>
    <submittedName>
        <fullName evidence="2">Right-handed parallel beta-helix repeat-containing protein</fullName>
    </submittedName>
</protein>
<evidence type="ECO:0000259" key="1">
    <source>
        <dbReference type="Pfam" id="PF13229"/>
    </source>
</evidence>
<dbReference type="Proteomes" id="UP001593940">
    <property type="component" value="Unassembled WGS sequence"/>
</dbReference>
<dbReference type="EMBL" id="JBHOMY010000068">
    <property type="protein sequence ID" value="MFC1458687.1"/>
    <property type="molecule type" value="Genomic_DNA"/>
</dbReference>
<dbReference type="InterPro" id="IPR011050">
    <property type="entry name" value="Pectin_lyase_fold/virulence"/>
</dbReference>
<name>A0ABV6YCF0_9HYPH</name>
<comment type="caution">
    <text evidence="2">The sequence shown here is derived from an EMBL/GenBank/DDBJ whole genome shotgun (WGS) entry which is preliminary data.</text>
</comment>
<gene>
    <name evidence="2" type="ORF">ACETIH_18700</name>
</gene>
<proteinExistence type="predicted"/>
<reference evidence="2 3" key="1">
    <citation type="submission" date="2024-09" db="EMBL/GenBank/DDBJ databases">
        <title>Nodulacao em especies de Leguminosae Basais da Amazonia e Caracterizacao dos Rizobios e Bacterias Associadas aos Nodulos.</title>
        <authorList>
            <person name="Jambeiro I.C.A."/>
            <person name="Lopes I.S."/>
            <person name="Aguiar E.R.G.R."/>
            <person name="Santos A.F.J."/>
            <person name="Dos Santos J.M.F."/>
            <person name="Gross E."/>
        </authorList>
    </citation>
    <scope>NUCLEOTIDE SEQUENCE [LARGE SCALE GENOMIC DNA]</scope>
    <source>
        <strain evidence="2 3">BRUESC1165</strain>
    </source>
</reference>
<dbReference type="InterPro" id="IPR012334">
    <property type="entry name" value="Pectin_lyas_fold"/>
</dbReference>
<organism evidence="2 3">
    <name type="scientific">Microvirga arabica</name>
    <dbReference type="NCBI Taxonomy" id="1128671"/>
    <lineage>
        <taxon>Bacteria</taxon>
        <taxon>Pseudomonadati</taxon>
        <taxon>Pseudomonadota</taxon>
        <taxon>Alphaproteobacteria</taxon>
        <taxon>Hyphomicrobiales</taxon>
        <taxon>Methylobacteriaceae</taxon>
        <taxon>Microvirga</taxon>
    </lineage>
</organism>
<evidence type="ECO:0000313" key="3">
    <source>
        <dbReference type="Proteomes" id="UP001593940"/>
    </source>
</evidence>
<accession>A0ABV6YCF0</accession>